<name>G0EQN4_BRAIP</name>
<dbReference type="EMBL" id="CP002874">
    <property type="protein sequence ID" value="AEM22135.1"/>
    <property type="molecule type" value="Genomic_DNA"/>
</dbReference>
<protein>
    <submittedName>
        <fullName evidence="1">Uncharacterized protein</fullName>
    </submittedName>
</protein>
<dbReference type="GeneID" id="44970041"/>
<dbReference type="PATRIC" id="fig|1045858.4.peg.1515"/>
<evidence type="ECO:0000313" key="1">
    <source>
        <dbReference type="EMBL" id="AEM22135.1"/>
    </source>
</evidence>
<organism evidence="1 2">
    <name type="scientific">Brachyspira intermedia (strain ATCC 51140 / PWS/A)</name>
    <name type="common">Serpulina intermedia</name>
    <dbReference type="NCBI Taxonomy" id="1045858"/>
    <lineage>
        <taxon>Bacteria</taxon>
        <taxon>Pseudomonadati</taxon>
        <taxon>Spirochaetota</taxon>
        <taxon>Spirochaetia</taxon>
        <taxon>Brachyspirales</taxon>
        <taxon>Brachyspiraceae</taxon>
        <taxon>Brachyspira</taxon>
    </lineage>
</organism>
<gene>
    <name evidence="1" type="ordered locus">Bint_1516</name>
</gene>
<sequence length="95" mass="11311">MEIKIERKTAEIEFNDFCEMWDIDNDVSIMSEEDKEGFEKQKNTIIKAIMQGRLTINKEDRTLKYIVSEFSEKSGEELKIRRLKGADYMSMDNYK</sequence>
<reference evidence="1 2" key="1">
    <citation type="journal article" date="2011" name="BMC Genomics">
        <title>Complete genome sequence of Brachyspira intermedia reveals unique genomic features in Brachyspira species and phage-mediated horizontal gene transfer.</title>
        <authorList>
            <person name="Hafstrom T."/>
            <person name="Jansson D.S."/>
            <person name="Segerman B."/>
        </authorList>
    </citation>
    <scope>NUCLEOTIDE SEQUENCE [LARGE SCALE GENOMIC DNA]</scope>
    <source>
        <strain evidence="2">ATCC 51140 / PWS/A</strain>
    </source>
</reference>
<accession>G0EQN4</accession>
<dbReference type="HOGENOM" id="CLU_2367290_0_0_12"/>
<proteinExistence type="predicted"/>
<evidence type="ECO:0000313" key="2">
    <source>
        <dbReference type="Proteomes" id="UP000008522"/>
    </source>
</evidence>
<dbReference type="AlphaFoldDB" id="G0EQN4"/>
<keyword evidence="2" id="KW-1185">Reference proteome</keyword>
<dbReference type="KEGG" id="bip:Bint_1516"/>
<dbReference type="Proteomes" id="UP000008522">
    <property type="component" value="Chromosome"/>
</dbReference>
<dbReference type="OrthoDB" id="9843541at2"/>
<dbReference type="RefSeq" id="WP_014487961.1">
    <property type="nucleotide sequence ID" value="NC_017243.1"/>
</dbReference>